<dbReference type="Proteomes" id="UP000076852">
    <property type="component" value="Chromosome 1"/>
</dbReference>
<dbReference type="AlphaFoldDB" id="A0A160FPC0"/>
<name>A0A160FPC0_9BURK</name>
<protein>
    <submittedName>
        <fullName evidence="1">Uncharacterized protein</fullName>
    </submittedName>
</protein>
<organism evidence="1 2">
    <name type="scientific">Paraburkholderia phytofirmans OLGA172</name>
    <dbReference type="NCBI Taxonomy" id="1417228"/>
    <lineage>
        <taxon>Bacteria</taxon>
        <taxon>Pseudomonadati</taxon>
        <taxon>Pseudomonadota</taxon>
        <taxon>Betaproteobacteria</taxon>
        <taxon>Burkholderiales</taxon>
        <taxon>Burkholderiaceae</taxon>
        <taxon>Paraburkholderia</taxon>
    </lineage>
</organism>
<gene>
    <name evidence="1" type="ORF">AYM40_00045</name>
</gene>
<dbReference type="EMBL" id="CP014578">
    <property type="protein sequence ID" value="ANB74482.1"/>
    <property type="molecule type" value="Genomic_DNA"/>
</dbReference>
<evidence type="ECO:0000313" key="2">
    <source>
        <dbReference type="Proteomes" id="UP000076852"/>
    </source>
</evidence>
<keyword evidence="2" id="KW-1185">Reference proteome</keyword>
<dbReference type="KEGG" id="buz:AYM40_00045"/>
<dbReference type="STRING" id="1804984.AYM40_00045"/>
<accession>A0A160FPC0</accession>
<proteinExistence type="predicted"/>
<sequence length="111" mass="12801">MPIWRPRPASELPRIPLSRWRLFETEDGSRHFVGVDMFDSSGRVSSPIVTFDPVTLQGTTQTRRIYELVGRKGSSSKVDYVWMRWCELYEVTSYTDVAERLLDGADDDDPT</sequence>
<evidence type="ECO:0000313" key="1">
    <source>
        <dbReference type="EMBL" id="ANB74482.1"/>
    </source>
</evidence>
<reference evidence="1 2" key="1">
    <citation type="journal article" date="2016" name="Gene">
        <title>PacBio SMRT assembly of a complex multi-replicon genome reveals chlorocatechol degradative operon in a region of genome plasticity.</title>
        <authorList>
            <person name="Ricker N."/>
            <person name="Shen S.Y."/>
            <person name="Goordial J."/>
            <person name="Jin S."/>
            <person name="Fulthorpe R.R."/>
        </authorList>
    </citation>
    <scope>NUCLEOTIDE SEQUENCE [LARGE SCALE GENOMIC DNA]</scope>
    <source>
        <strain evidence="1 2">OLGA172</strain>
    </source>
</reference>